<dbReference type="PANTHER" id="PTHR31793">
    <property type="entry name" value="4-HYDROXYBENZOYL-COA THIOESTERASE FAMILY MEMBER"/>
    <property type="match status" value="1"/>
</dbReference>
<name>R7WMH9_9NOCA</name>
<sequence length="270" mass="30011">MPQSTFMTSPLHAALPPAPDGAGFPDAEFFDAAYTIRTGDVDNANRLRLDGIARYLQDVGNDNLVAVDAITSHPYWIVRRTVVDVETPNSGTEKLTLRRWCSGFSTRWSQMRVSITGDRGARIETSGFWINISGETGMPTRISDDFLARFARATDDSRLRWSRWLDEPLPAADDPGVRDLPFTLRHTDIDPFDHVNNAVHWQAVEEAIAQSDAGLVDGPYRAVVEYLAPIARTDEIALRTRHSGDTLTVWFRSGDAVKAVAHVSARPAHR</sequence>
<protein>
    <recommendedName>
        <fullName evidence="5">Acyl-ACP thioesterase</fullName>
    </recommendedName>
</protein>
<evidence type="ECO:0000259" key="1">
    <source>
        <dbReference type="Pfam" id="PF01643"/>
    </source>
</evidence>
<dbReference type="SUPFAM" id="SSF54637">
    <property type="entry name" value="Thioesterase/thiol ester dehydrase-isomerase"/>
    <property type="match status" value="2"/>
</dbReference>
<gene>
    <name evidence="3" type="ORF">Rrhod_2150</name>
</gene>
<dbReference type="Proteomes" id="UP000013525">
    <property type="component" value="Unassembled WGS sequence"/>
</dbReference>
<evidence type="ECO:0000313" key="4">
    <source>
        <dbReference type="Proteomes" id="UP000013525"/>
    </source>
</evidence>
<evidence type="ECO:0008006" key="5">
    <source>
        <dbReference type="Google" id="ProtNLM"/>
    </source>
</evidence>
<dbReference type="InterPro" id="IPR050563">
    <property type="entry name" value="4-hydroxybenzoyl-CoA_TE"/>
</dbReference>
<dbReference type="Pfam" id="PF20791">
    <property type="entry name" value="Acyl-ACP_TE_C"/>
    <property type="match status" value="1"/>
</dbReference>
<comment type="caution">
    <text evidence="3">The sequence shown here is derived from an EMBL/GenBank/DDBJ whole genome shotgun (WGS) entry which is preliminary data.</text>
</comment>
<dbReference type="InterPro" id="IPR002864">
    <property type="entry name" value="Acyl-ACP_thioesterase_NHD"/>
</dbReference>
<dbReference type="GO" id="GO:0006633">
    <property type="term" value="P:fatty acid biosynthetic process"/>
    <property type="evidence" value="ECO:0007669"/>
    <property type="project" value="InterPro"/>
</dbReference>
<proteinExistence type="predicted"/>
<dbReference type="InterPro" id="IPR029069">
    <property type="entry name" value="HotDog_dom_sf"/>
</dbReference>
<accession>R7WMH9</accession>
<dbReference type="PANTHER" id="PTHR31793:SF24">
    <property type="entry name" value="LONG-CHAIN ACYL-COA THIOESTERASE FADM"/>
    <property type="match status" value="1"/>
</dbReference>
<organism evidence="3 4">
    <name type="scientific">Rhodococcus rhodnii LMG 5362</name>
    <dbReference type="NCBI Taxonomy" id="1273125"/>
    <lineage>
        <taxon>Bacteria</taxon>
        <taxon>Bacillati</taxon>
        <taxon>Actinomycetota</taxon>
        <taxon>Actinomycetes</taxon>
        <taxon>Mycobacteriales</taxon>
        <taxon>Nocardiaceae</taxon>
        <taxon>Rhodococcus</taxon>
    </lineage>
</organism>
<keyword evidence="4" id="KW-1185">Reference proteome</keyword>
<dbReference type="Pfam" id="PF01643">
    <property type="entry name" value="Acyl-ACP_TE"/>
    <property type="match status" value="1"/>
</dbReference>
<dbReference type="PATRIC" id="fig|1273125.3.peg.2070"/>
<dbReference type="EMBL" id="APMY01000066">
    <property type="protein sequence ID" value="EOM76485.1"/>
    <property type="molecule type" value="Genomic_DNA"/>
</dbReference>
<dbReference type="GO" id="GO:0047617">
    <property type="term" value="F:fatty acyl-CoA hydrolase activity"/>
    <property type="evidence" value="ECO:0007669"/>
    <property type="project" value="TreeGrafter"/>
</dbReference>
<dbReference type="InterPro" id="IPR049427">
    <property type="entry name" value="Acyl-ACP_TE_C"/>
</dbReference>
<dbReference type="AlphaFoldDB" id="R7WMH9"/>
<feature type="domain" description="Acyl-ACP thioesterase N-terminal hotdog" evidence="1">
    <location>
        <begin position="29"/>
        <end position="149"/>
    </location>
</feature>
<reference evidence="3 4" key="1">
    <citation type="journal article" date="2013" name="Genome Announc.">
        <title>Draft Genome Sequence of Rhodococcus rhodnii Strain LMG5362, a Symbiont of Rhodnius prolixus (Hemiptera, Reduviidae, Triatominae), the Principle Vector of Trypanosoma cruzi.</title>
        <authorList>
            <person name="Pachebat J.A."/>
            <person name="van Keulen G."/>
            <person name="Whitten M.M."/>
            <person name="Girdwood S."/>
            <person name="Del Sol R."/>
            <person name="Dyson P.J."/>
            <person name="Facey P.D."/>
        </authorList>
    </citation>
    <scope>NUCLEOTIDE SEQUENCE [LARGE SCALE GENOMIC DNA]</scope>
    <source>
        <strain evidence="3 4">LMG 5362</strain>
    </source>
</reference>
<feature type="domain" description="Acyl-ACP thioesterase-like C-terminal" evidence="2">
    <location>
        <begin position="180"/>
        <end position="241"/>
    </location>
</feature>
<evidence type="ECO:0000259" key="2">
    <source>
        <dbReference type="Pfam" id="PF20791"/>
    </source>
</evidence>
<dbReference type="eggNOG" id="COG3884">
    <property type="taxonomic scope" value="Bacteria"/>
</dbReference>
<evidence type="ECO:0000313" key="3">
    <source>
        <dbReference type="EMBL" id="EOM76485.1"/>
    </source>
</evidence>
<dbReference type="Gene3D" id="3.10.129.10">
    <property type="entry name" value="Hotdog Thioesterase"/>
    <property type="match status" value="1"/>
</dbReference>